<dbReference type="AlphaFoldDB" id="A0A318KMW5"/>
<dbReference type="CDD" id="cd06578">
    <property type="entry name" value="HemD"/>
    <property type="match status" value="1"/>
</dbReference>
<evidence type="ECO:0000313" key="3">
    <source>
        <dbReference type="Proteomes" id="UP000247555"/>
    </source>
</evidence>
<name>A0A318KMW5_9NEIS</name>
<accession>A0A318KMW5</accession>
<dbReference type="Proteomes" id="UP000247555">
    <property type="component" value="Unassembled WGS sequence"/>
</dbReference>
<dbReference type="PANTHER" id="PTHR40082:SF1">
    <property type="entry name" value="BLR5956 PROTEIN"/>
    <property type="match status" value="1"/>
</dbReference>
<protein>
    <submittedName>
        <fullName evidence="2">Uroporphyrinogen-III synthase</fullName>
    </submittedName>
</protein>
<dbReference type="RefSeq" id="WP_245906867.1">
    <property type="nucleotide sequence ID" value="NZ_DAIPEO010000013.1"/>
</dbReference>
<keyword evidence="3" id="KW-1185">Reference proteome</keyword>
<evidence type="ECO:0000259" key="1">
    <source>
        <dbReference type="PROSITE" id="PS50206"/>
    </source>
</evidence>
<proteinExistence type="predicted"/>
<sequence length="258" mass="26813">MSQVQPLAGRRVVVTRPAGQAGALMAKLAAAGATPIALPVIDIAPADAATLRAAADVTLAADRAIFVSPTAIELLWPHLAGRLGARPALATVGAASARRLGELSQRPVLHPQGRSDADALAALPELAAPLHGQRIALVKGSGGRSPRLAAQLSERGAEVTMLDVYRRQPASPDWHHVDAALAGPGVDAVALTSSEAVDWLFMLGGESRRATLQSLLYVAPHPRIAQRLAECGASRCLITAADNDALVAALCEWFETRP</sequence>
<feature type="domain" description="Rhodanese" evidence="1">
    <location>
        <begin position="100"/>
        <end position="174"/>
    </location>
</feature>
<evidence type="ECO:0000313" key="2">
    <source>
        <dbReference type="EMBL" id="PXX78058.1"/>
    </source>
</evidence>
<dbReference type="PROSITE" id="PS50206">
    <property type="entry name" value="RHODANESE_3"/>
    <property type="match status" value="1"/>
</dbReference>
<comment type="caution">
    <text evidence="2">The sequence shown here is derived from an EMBL/GenBank/DDBJ whole genome shotgun (WGS) entry which is preliminary data.</text>
</comment>
<dbReference type="SUPFAM" id="SSF69618">
    <property type="entry name" value="HemD-like"/>
    <property type="match status" value="1"/>
</dbReference>
<dbReference type="Gene3D" id="3.40.50.10090">
    <property type="match status" value="2"/>
</dbReference>
<dbReference type="InterPro" id="IPR036108">
    <property type="entry name" value="4pyrrol_syn_uPrphyn_synt_sf"/>
</dbReference>
<reference evidence="2 3" key="1">
    <citation type="submission" date="2018-05" db="EMBL/GenBank/DDBJ databases">
        <title>Genomic Encyclopedia of Type Strains, Phase IV (KMG-IV): sequencing the most valuable type-strain genomes for metagenomic binning, comparative biology and taxonomic classification.</title>
        <authorList>
            <person name="Goeker M."/>
        </authorList>
    </citation>
    <scope>NUCLEOTIDE SEQUENCE [LARGE SCALE GENOMIC DNA]</scope>
    <source>
        <strain evidence="2 3">DSM 29661</strain>
    </source>
</reference>
<dbReference type="PANTHER" id="PTHR40082">
    <property type="entry name" value="BLR5956 PROTEIN"/>
    <property type="match status" value="1"/>
</dbReference>
<dbReference type="GO" id="GO:0006780">
    <property type="term" value="P:uroporphyrinogen III biosynthetic process"/>
    <property type="evidence" value="ECO:0007669"/>
    <property type="project" value="InterPro"/>
</dbReference>
<dbReference type="EMBL" id="QJKI01000013">
    <property type="protein sequence ID" value="PXX78058.1"/>
    <property type="molecule type" value="Genomic_DNA"/>
</dbReference>
<dbReference type="GO" id="GO:0004852">
    <property type="term" value="F:uroporphyrinogen-III synthase activity"/>
    <property type="evidence" value="ECO:0007669"/>
    <property type="project" value="InterPro"/>
</dbReference>
<gene>
    <name evidence="2" type="ORF">DFR34_11367</name>
</gene>
<dbReference type="InterPro" id="IPR039793">
    <property type="entry name" value="UROS/Hem4"/>
</dbReference>
<dbReference type="InterPro" id="IPR001763">
    <property type="entry name" value="Rhodanese-like_dom"/>
</dbReference>
<organism evidence="2 3">
    <name type="scientific">Rivihabitans pingtungensis</name>
    <dbReference type="NCBI Taxonomy" id="1054498"/>
    <lineage>
        <taxon>Bacteria</taxon>
        <taxon>Pseudomonadati</taxon>
        <taxon>Pseudomonadota</taxon>
        <taxon>Betaproteobacteria</taxon>
        <taxon>Neisseriales</taxon>
        <taxon>Aquaspirillaceae</taxon>
        <taxon>Rivihabitans</taxon>
    </lineage>
</organism>
<dbReference type="Pfam" id="PF02602">
    <property type="entry name" value="HEM4"/>
    <property type="match status" value="1"/>
</dbReference>
<dbReference type="InterPro" id="IPR003754">
    <property type="entry name" value="4pyrrol_synth_uPrphyn_synth"/>
</dbReference>